<reference evidence="3" key="1">
    <citation type="submission" date="2016-10" db="EMBL/GenBank/DDBJ databases">
        <authorList>
            <person name="Varghese N."/>
            <person name="Submissions S."/>
        </authorList>
    </citation>
    <scope>NUCLEOTIDE SEQUENCE [LARGE SCALE GENOMIC DNA]</scope>
    <source>
        <strain evidence="3">CGMCC 4.3525</strain>
    </source>
</reference>
<dbReference type="Pfam" id="PF05729">
    <property type="entry name" value="NACHT"/>
    <property type="match status" value="1"/>
</dbReference>
<dbReference type="InterPro" id="IPR007111">
    <property type="entry name" value="NACHT_NTPase"/>
</dbReference>
<protein>
    <submittedName>
        <fullName evidence="2">NACHT domain-containing protein</fullName>
    </submittedName>
</protein>
<dbReference type="RefSeq" id="WP_089953349.1">
    <property type="nucleotide sequence ID" value="NZ_FOFR01000010.1"/>
</dbReference>
<feature type="domain" description="NACHT" evidence="1">
    <location>
        <begin position="205"/>
        <end position="322"/>
    </location>
</feature>
<dbReference type="PANTHER" id="PTHR46844:SF1">
    <property type="entry name" value="SLR5058 PROTEIN"/>
    <property type="match status" value="1"/>
</dbReference>
<dbReference type="Proteomes" id="UP000199352">
    <property type="component" value="Unassembled WGS sequence"/>
</dbReference>
<dbReference type="PROSITE" id="PS50837">
    <property type="entry name" value="NACHT"/>
    <property type="match status" value="1"/>
</dbReference>
<evidence type="ECO:0000313" key="3">
    <source>
        <dbReference type="Proteomes" id="UP000199352"/>
    </source>
</evidence>
<evidence type="ECO:0000259" key="1">
    <source>
        <dbReference type="PROSITE" id="PS50837"/>
    </source>
</evidence>
<accession>A0A1H9N7P0</accession>
<evidence type="ECO:0000313" key="2">
    <source>
        <dbReference type="EMBL" id="SER31675.1"/>
    </source>
</evidence>
<dbReference type="OrthoDB" id="135105at2"/>
<dbReference type="PANTHER" id="PTHR46844">
    <property type="entry name" value="SLR5058 PROTEIN"/>
    <property type="match status" value="1"/>
</dbReference>
<dbReference type="InterPro" id="IPR027417">
    <property type="entry name" value="P-loop_NTPase"/>
</dbReference>
<gene>
    <name evidence="2" type="ORF">SAMN05216188_11057</name>
</gene>
<dbReference type="AlphaFoldDB" id="A0A1H9N7P0"/>
<dbReference type="STRING" id="402600.SAMN05216188_11057"/>
<dbReference type="SUPFAM" id="SSF52540">
    <property type="entry name" value="P-loop containing nucleoside triphosphate hydrolases"/>
    <property type="match status" value="1"/>
</dbReference>
<proteinExistence type="predicted"/>
<sequence length="849" mass="94515">MVGISVVSARVRTAMEERVAGSEQQMSASVRRRLVGYLRSSDCVSLIELLCNVEHSSQADNPRLADRRQLREAFREEFVRAVRIDVAESREFAAGLWAEAERVVRELAGKVPGSDKIVIRATGPERPVRERLALAIDEARHRVALDIGVVIRQATAAAHERMIMPHSKADYRFLMEQIYVPRVVQATGPRGLRETRIHETALTARRFVVVGNPGAGKSTFIRRLVHRVAGDDDRVVPMVLLLKQHQALREDFATTLARELRPLVQREVRRQEIADLFDSGAGLVVFDGLDEVGDANERRTAVAAIEAFAARFPLARIVVTCREESYPVARLDGETFPVYRLPDFDQAQVGLYVHTWFELVPHHALSSQSRATAFLHDSEHVHDLRSNPLMLSLLCMLYQNEGYIPENTADVYRECAELMLVRWDAVSHVPSLIKSSVKLAKILVQELARYFFFELDGREAATEKTLRRLVVAHLEAREEEVTRTYHQQAQDFLDYCAERAWVLTQVDTTPDGERLFGFTHRTFMEYYTACHVLRTHESAEELVACLLPMITSGKSHVVPLVALQVYDMNRADGGDTCLRLFLDAAENGLGRSAEVALIMFCLGFLEHNTAHHATVEALLEHAFALLGATGSLELRAVLVKLRGWRKARVASAARAVIARTADRRDEFADIRLGAGLVVREPAVAYEVALGEARHNLADPARFVLRHRRRTLVYALLPGDGTEYVAGPLMRACGEGGRLAMIAFGPYLVVGLTDLLPIPASVVPKLVANLVTPMPIDWFTGLFCVIAAAAFEVGLGCRVSGGLFDPPTGSRQRLGEYLLAACPDSGGLEALRGCLRRWTAEEMSFVDLTR</sequence>
<keyword evidence="3" id="KW-1185">Reference proteome</keyword>
<dbReference type="Gene3D" id="3.40.50.300">
    <property type="entry name" value="P-loop containing nucleotide triphosphate hydrolases"/>
    <property type="match status" value="1"/>
</dbReference>
<organism evidence="2 3">
    <name type="scientific">Lentzea xinjiangensis</name>
    <dbReference type="NCBI Taxonomy" id="402600"/>
    <lineage>
        <taxon>Bacteria</taxon>
        <taxon>Bacillati</taxon>
        <taxon>Actinomycetota</taxon>
        <taxon>Actinomycetes</taxon>
        <taxon>Pseudonocardiales</taxon>
        <taxon>Pseudonocardiaceae</taxon>
        <taxon>Lentzea</taxon>
    </lineage>
</organism>
<dbReference type="EMBL" id="FOFR01000010">
    <property type="protein sequence ID" value="SER31675.1"/>
    <property type="molecule type" value="Genomic_DNA"/>
</dbReference>
<name>A0A1H9N7P0_9PSEU</name>